<proteinExistence type="predicted"/>
<gene>
    <name evidence="1" type="ORF">EJ08DRAFT_595018</name>
</gene>
<dbReference type="PANTHER" id="PTHR43036">
    <property type="entry name" value="OSJNBB0011N17.9 PROTEIN"/>
    <property type="match status" value="1"/>
</dbReference>
<sequence>MPEDWKVTPYTPTAKTWPYKPADFTRQDESPDSTFYKDAKIVTHIDDNAIKAISRYYDAILPKPEDSAADGKVRILDFCSSWVSHYPARIEQGLKDGTVQVVGMGMNVRELERNPILSERIVQDLNTNPTIPKQSPLIDASTCVVSIDYLTKPLEVLSSLRANTVTGGTVHLAISNRAFWHKVVRAWLMRSEEKRLEMVCDYLWFSGWREVEIVEVVKKGDGAGDPVWVIRGKNLGVV</sequence>
<name>A0A9P4TV07_9PEZI</name>
<reference evidence="1" key="1">
    <citation type="journal article" date="2020" name="Stud. Mycol.">
        <title>101 Dothideomycetes genomes: a test case for predicting lifestyles and emergence of pathogens.</title>
        <authorList>
            <person name="Haridas S."/>
            <person name="Albert R."/>
            <person name="Binder M."/>
            <person name="Bloem J."/>
            <person name="Labutti K."/>
            <person name="Salamov A."/>
            <person name="Andreopoulos B."/>
            <person name="Baker S."/>
            <person name="Barry K."/>
            <person name="Bills G."/>
            <person name="Bluhm B."/>
            <person name="Cannon C."/>
            <person name="Castanera R."/>
            <person name="Culley D."/>
            <person name="Daum C."/>
            <person name="Ezra D."/>
            <person name="Gonzalez J."/>
            <person name="Henrissat B."/>
            <person name="Kuo A."/>
            <person name="Liang C."/>
            <person name="Lipzen A."/>
            <person name="Lutzoni F."/>
            <person name="Magnuson J."/>
            <person name="Mondo S."/>
            <person name="Nolan M."/>
            <person name="Ohm R."/>
            <person name="Pangilinan J."/>
            <person name="Park H.-J."/>
            <person name="Ramirez L."/>
            <person name="Alfaro M."/>
            <person name="Sun H."/>
            <person name="Tritt A."/>
            <person name="Yoshinaga Y."/>
            <person name="Zwiers L.-H."/>
            <person name="Turgeon B."/>
            <person name="Goodwin S."/>
            <person name="Spatafora J."/>
            <person name="Crous P."/>
            <person name="Grigoriev I."/>
        </authorList>
    </citation>
    <scope>NUCLEOTIDE SEQUENCE</scope>
    <source>
        <strain evidence="1">CBS 130266</strain>
    </source>
</reference>
<evidence type="ECO:0000313" key="1">
    <source>
        <dbReference type="EMBL" id="KAF2424522.1"/>
    </source>
</evidence>
<accession>A0A9P4TV07</accession>
<dbReference type="OrthoDB" id="2013972at2759"/>
<dbReference type="AlphaFoldDB" id="A0A9P4TV07"/>
<protein>
    <recommendedName>
        <fullName evidence="3">Methyltransferase type 11 domain-containing protein</fullName>
    </recommendedName>
</protein>
<dbReference type="PANTHER" id="PTHR43036:SF2">
    <property type="entry name" value="OS04G0481300 PROTEIN"/>
    <property type="match status" value="1"/>
</dbReference>
<evidence type="ECO:0000313" key="2">
    <source>
        <dbReference type="Proteomes" id="UP000800235"/>
    </source>
</evidence>
<organism evidence="1 2">
    <name type="scientific">Tothia fuscella</name>
    <dbReference type="NCBI Taxonomy" id="1048955"/>
    <lineage>
        <taxon>Eukaryota</taxon>
        <taxon>Fungi</taxon>
        <taxon>Dikarya</taxon>
        <taxon>Ascomycota</taxon>
        <taxon>Pezizomycotina</taxon>
        <taxon>Dothideomycetes</taxon>
        <taxon>Pleosporomycetidae</taxon>
        <taxon>Venturiales</taxon>
        <taxon>Cylindrosympodiaceae</taxon>
        <taxon>Tothia</taxon>
    </lineage>
</organism>
<comment type="caution">
    <text evidence="1">The sequence shown here is derived from an EMBL/GenBank/DDBJ whole genome shotgun (WGS) entry which is preliminary data.</text>
</comment>
<evidence type="ECO:0008006" key="3">
    <source>
        <dbReference type="Google" id="ProtNLM"/>
    </source>
</evidence>
<keyword evidence="2" id="KW-1185">Reference proteome</keyword>
<dbReference type="EMBL" id="MU007074">
    <property type="protein sequence ID" value="KAF2424522.1"/>
    <property type="molecule type" value="Genomic_DNA"/>
</dbReference>
<dbReference type="Proteomes" id="UP000800235">
    <property type="component" value="Unassembled WGS sequence"/>
</dbReference>